<sequence length="99" mass="11747">MLLDVEETIHLTDLSFINVCNENYGVNRGVFNTIDAWFYKQGIRNVLERRNRILFFLEFIKGNSKLENNRCKFGQGGLIIKLEEYYFQRIESPSFKNCL</sequence>
<evidence type="ECO:0000313" key="2">
    <source>
        <dbReference type="Proteomes" id="UP000626697"/>
    </source>
</evidence>
<accession>A0ABR6CU06</accession>
<keyword evidence="2" id="KW-1185">Reference proteome</keyword>
<reference evidence="1 2" key="1">
    <citation type="submission" date="2020-08" db="EMBL/GenBank/DDBJ databases">
        <title>Genomic Encyclopedia of Type Strains, Phase IV (KMG-IV): sequencing the most valuable type-strain genomes for metagenomic binning, comparative biology and taxonomic classification.</title>
        <authorList>
            <person name="Goeker M."/>
        </authorList>
    </citation>
    <scope>NUCLEOTIDE SEQUENCE [LARGE SCALE GENOMIC DNA]</scope>
    <source>
        <strain evidence="1 2">DSM 105481</strain>
    </source>
</reference>
<evidence type="ECO:0000313" key="1">
    <source>
        <dbReference type="EMBL" id="MBA9028406.1"/>
    </source>
</evidence>
<organism evidence="1 2">
    <name type="scientific">Peribacillus huizhouensis</name>
    <dbReference type="NCBI Taxonomy" id="1501239"/>
    <lineage>
        <taxon>Bacteria</taxon>
        <taxon>Bacillati</taxon>
        <taxon>Bacillota</taxon>
        <taxon>Bacilli</taxon>
        <taxon>Bacillales</taxon>
        <taxon>Bacillaceae</taxon>
        <taxon>Peribacillus</taxon>
    </lineage>
</organism>
<dbReference type="Proteomes" id="UP000626697">
    <property type="component" value="Unassembled WGS sequence"/>
</dbReference>
<comment type="caution">
    <text evidence="1">The sequence shown here is derived from an EMBL/GenBank/DDBJ whole genome shotgun (WGS) entry which is preliminary data.</text>
</comment>
<name>A0ABR6CU06_9BACI</name>
<gene>
    <name evidence="1" type="ORF">HNP81_003726</name>
</gene>
<protein>
    <submittedName>
        <fullName evidence="1">Uncharacterized protein</fullName>
    </submittedName>
</protein>
<dbReference type="EMBL" id="JACJHX010000014">
    <property type="protein sequence ID" value="MBA9028406.1"/>
    <property type="molecule type" value="Genomic_DNA"/>
</dbReference>
<dbReference type="RefSeq" id="WP_034300229.1">
    <property type="nucleotide sequence ID" value="NZ_JACJHX010000014.1"/>
</dbReference>
<proteinExistence type="predicted"/>